<dbReference type="AlphaFoldDB" id="A0A6P7GCT9"/>
<dbReference type="InterPro" id="IPR036967">
    <property type="entry name" value="Ribosomal_uS11_sf"/>
</dbReference>
<dbReference type="EnsemblMetazoa" id="XM_050643509.1">
    <property type="protein sequence ID" value="XP_050499466.1"/>
    <property type="gene ID" value="LOC126880002"/>
</dbReference>
<keyword evidence="9" id="KW-1185">Reference proteome</keyword>
<reference evidence="10" key="1">
    <citation type="submission" date="2025-04" db="UniProtKB">
        <authorList>
            <consortium name="RefSeq"/>
        </authorList>
    </citation>
    <scope>IDENTIFICATION</scope>
    <source>
        <tissue evidence="10">Whole insect</tissue>
    </source>
</reference>
<proteinExistence type="inferred from homology"/>
<sequence>MFKSFQNAFKSFNVQQMRYSTIVPKNEISPIMTNRNPRNLERLRIGYKPDGYHLDAPGKRYWHKLLINVSGKYIRASIQHFQNGEIISASTSEWSIKKQLYRTIDTCAYTNLGRVLAQRCLQAGLIEISCFIKPNSPDDKIALFLKALEEGGISLTEQPQYKASMPWDLDRPEKPWEVTE</sequence>
<dbReference type="GO" id="GO:0005840">
    <property type="term" value="C:ribosome"/>
    <property type="evidence" value="ECO:0007669"/>
    <property type="project" value="UniProtKB-KW"/>
</dbReference>
<dbReference type="RefSeq" id="XP_028147209.1">
    <property type="nucleotide sequence ID" value="XM_028291408.1"/>
</dbReference>
<name>A0A6P7GCT9_DIAVI</name>
<evidence type="ECO:0000256" key="5">
    <source>
        <dbReference type="ARBA" id="ARBA00023274"/>
    </source>
</evidence>
<dbReference type="InParanoid" id="A0A6P7GCT9"/>
<dbReference type="InterPro" id="IPR057268">
    <property type="entry name" value="Ribosomal_L18"/>
</dbReference>
<dbReference type="Proteomes" id="UP001652700">
    <property type="component" value="Unplaced"/>
</dbReference>
<keyword evidence="3 10" id="KW-0689">Ribosomal protein</keyword>
<dbReference type="PANTHER" id="PTHR12899">
    <property type="entry name" value="39S RIBOSOMAL PROTEIN L18, MITOCHONDRIAL"/>
    <property type="match status" value="1"/>
</dbReference>
<dbReference type="GO" id="GO:1990904">
    <property type="term" value="C:ribonucleoprotein complex"/>
    <property type="evidence" value="ECO:0007669"/>
    <property type="project" value="UniProtKB-KW"/>
</dbReference>
<evidence type="ECO:0000256" key="3">
    <source>
        <dbReference type="ARBA" id="ARBA00022980"/>
    </source>
</evidence>
<dbReference type="Gene3D" id="3.30.420.80">
    <property type="entry name" value="Ribosomal protein S11"/>
    <property type="match status" value="1"/>
</dbReference>
<dbReference type="GO" id="GO:0003735">
    <property type="term" value="F:structural constituent of ribosome"/>
    <property type="evidence" value="ECO:0007669"/>
    <property type="project" value="InterPro"/>
</dbReference>
<dbReference type="OrthoDB" id="1932324at2759"/>
<dbReference type="FunCoup" id="A0A6P7GCT9">
    <property type="interactions" value="1458"/>
</dbReference>
<evidence type="ECO:0000256" key="2">
    <source>
        <dbReference type="ARBA" id="ARBA00007116"/>
    </source>
</evidence>
<dbReference type="InterPro" id="IPR005484">
    <property type="entry name" value="Ribosomal_uL18_bac/plant/anim"/>
</dbReference>
<gene>
    <name evidence="10" type="primary">LOC114340635</name>
</gene>
<protein>
    <recommendedName>
        <fullName evidence="6">Large ribosomal subunit protein uL18m</fullName>
    </recommendedName>
    <alternativeName>
        <fullName evidence="7">39S ribosomal protein L18, mitochondrial</fullName>
    </alternativeName>
</protein>
<keyword evidence="5" id="KW-0687">Ribonucleoprotein</keyword>
<dbReference type="GO" id="GO:0008097">
    <property type="term" value="F:5S rRNA binding"/>
    <property type="evidence" value="ECO:0007669"/>
    <property type="project" value="TreeGrafter"/>
</dbReference>
<accession>A0A6P7GCT9</accession>
<evidence type="ECO:0000256" key="1">
    <source>
        <dbReference type="ARBA" id="ARBA00004173"/>
    </source>
</evidence>
<organism evidence="10">
    <name type="scientific">Diabrotica virgifera virgifera</name>
    <name type="common">western corn rootworm</name>
    <dbReference type="NCBI Taxonomy" id="50390"/>
    <lineage>
        <taxon>Eukaryota</taxon>
        <taxon>Metazoa</taxon>
        <taxon>Ecdysozoa</taxon>
        <taxon>Arthropoda</taxon>
        <taxon>Hexapoda</taxon>
        <taxon>Insecta</taxon>
        <taxon>Pterygota</taxon>
        <taxon>Neoptera</taxon>
        <taxon>Endopterygota</taxon>
        <taxon>Coleoptera</taxon>
        <taxon>Polyphaga</taxon>
        <taxon>Cucujiformia</taxon>
        <taxon>Chrysomeloidea</taxon>
        <taxon>Chrysomelidae</taxon>
        <taxon>Galerucinae</taxon>
        <taxon>Diabroticina</taxon>
        <taxon>Diabroticites</taxon>
        <taxon>Diabrotica</taxon>
    </lineage>
</organism>
<dbReference type="GO" id="GO:0005743">
    <property type="term" value="C:mitochondrial inner membrane"/>
    <property type="evidence" value="ECO:0007669"/>
    <property type="project" value="UniProtKB-ARBA"/>
</dbReference>
<reference evidence="8" key="2">
    <citation type="submission" date="2025-05" db="UniProtKB">
        <authorList>
            <consortium name="EnsemblMetazoa"/>
        </authorList>
    </citation>
    <scope>IDENTIFICATION</scope>
</reference>
<evidence type="ECO:0000313" key="9">
    <source>
        <dbReference type="Proteomes" id="UP001652700"/>
    </source>
</evidence>
<evidence type="ECO:0000256" key="6">
    <source>
        <dbReference type="ARBA" id="ARBA00069051"/>
    </source>
</evidence>
<dbReference type="GO" id="GO:0006412">
    <property type="term" value="P:translation"/>
    <property type="evidence" value="ECO:0007669"/>
    <property type="project" value="InterPro"/>
</dbReference>
<comment type="subcellular location">
    <subcellularLocation>
        <location evidence="1">Mitochondrion</location>
    </subcellularLocation>
</comment>
<evidence type="ECO:0000256" key="7">
    <source>
        <dbReference type="ARBA" id="ARBA00082661"/>
    </source>
</evidence>
<evidence type="ECO:0000313" key="8">
    <source>
        <dbReference type="EnsemblMetazoa" id="XP_050499466.1"/>
    </source>
</evidence>
<keyword evidence="4" id="KW-0496">Mitochondrion</keyword>
<comment type="similarity">
    <text evidence="2">Belongs to the universal ribosomal protein uL18 family.</text>
</comment>
<evidence type="ECO:0000313" key="10">
    <source>
        <dbReference type="RefSeq" id="XP_028147209.1"/>
    </source>
</evidence>
<evidence type="ECO:0000256" key="4">
    <source>
        <dbReference type="ARBA" id="ARBA00023128"/>
    </source>
</evidence>
<dbReference type="PANTHER" id="PTHR12899:SF3">
    <property type="entry name" value="LARGE RIBOSOMAL SUBUNIT PROTEIN UL18M"/>
    <property type="match status" value="1"/>
</dbReference>
<dbReference type="CDD" id="cd00432">
    <property type="entry name" value="Ribosomal_L18_L5e"/>
    <property type="match status" value="1"/>
</dbReference>
<dbReference type="SUPFAM" id="SSF53137">
    <property type="entry name" value="Translational machinery components"/>
    <property type="match status" value="1"/>
</dbReference>
<dbReference type="FunFam" id="3.30.420.80:FF:000005">
    <property type="entry name" value="39S ribosomal protein L18, mitochondrial"/>
    <property type="match status" value="1"/>
</dbReference>